<feature type="region of interest" description="Disordered" evidence="1">
    <location>
        <begin position="262"/>
        <end position="304"/>
    </location>
</feature>
<dbReference type="InterPro" id="IPR023346">
    <property type="entry name" value="Lysozyme-like_dom_sf"/>
</dbReference>
<comment type="caution">
    <text evidence="4">The sequence shown here is derived from an EMBL/GenBank/DDBJ whole genome shotgun (WGS) entry which is preliminary data.</text>
</comment>
<evidence type="ECO:0000313" key="5">
    <source>
        <dbReference type="Proteomes" id="UP000029055"/>
    </source>
</evidence>
<dbReference type="eggNOG" id="COG2951">
    <property type="taxonomic scope" value="Bacteria"/>
</dbReference>
<feature type="region of interest" description="Disordered" evidence="1">
    <location>
        <begin position="380"/>
        <end position="401"/>
    </location>
</feature>
<dbReference type="InterPro" id="IPR043426">
    <property type="entry name" value="MltB-like"/>
</dbReference>
<dbReference type="AlphaFoldDB" id="A0A087DTL5"/>
<feature type="compositionally biased region" description="Low complexity" evidence="1">
    <location>
        <begin position="273"/>
        <end position="303"/>
    </location>
</feature>
<name>A0A087DTL5_9BIFI</name>
<sequence>MKHRREVRGVAGMGAGVSDDAAAGAGAGVAGVAAGTGVDAASGLWLAALSGTSSAAAGAGVDVVGDRDTSEVMRSATRSSPVATLLRSRPTFVHYSGVPLGNPAASQPAQAGRSSTQSTNCGDVSNHAIHAPVANADIGPGLGRDAGPETGVTAQSNAVHPDSFWQLGDPVSQTLGVDLLGTDEGPWHRLRKRMAGRCPPRRALRSCVAFLGRSWKRLLGVCCVLAVLAVLVYAGLMIASGLRGDVSGLSLPNFGAASPRNDNMVAAPSNRNAPSQSAAASDSGAASASSPTSQSTTSQLGTQGRSVPRGIVIADLVDDAWAQDIAQRSGVPVDYVKAYAGASILAQRERPHCGIGWNMLGGIGEVESDHGTKHDPGKLIRGPVLDGSDGTGAVPDTDGGKLDGDPIWDRAVGPMQFLPSTWARYGRDGDGDARADPNDINDAALTAAGYLCTAGGDLTTSQGWITAVEAYNRGSQYNAAVADAANRLGAL</sequence>
<dbReference type="GO" id="GO:0009253">
    <property type="term" value="P:peptidoglycan catabolic process"/>
    <property type="evidence" value="ECO:0007669"/>
    <property type="project" value="TreeGrafter"/>
</dbReference>
<feature type="domain" description="Transglycosylase SLT" evidence="3">
    <location>
        <begin position="411"/>
        <end position="473"/>
    </location>
</feature>
<keyword evidence="2" id="KW-0812">Transmembrane</keyword>
<accession>A0A087DTL5</accession>
<dbReference type="Pfam" id="PF13406">
    <property type="entry name" value="SLT_2"/>
    <property type="match status" value="1"/>
</dbReference>
<evidence type="ECO:0000256" key="1">
    <source>
        <dbReference type="SAM" id="MobiDB-lite"/>
    </source>
</evidence>
<dbReference type="CDD" id="cd13399">
    <property type="entry name" value="Slt35-like"/>
    <property type="match status" value="1"/>
</dbReference>
<dbReference type="Proteomes" id="UP000029055">
    <property type="component" value="Unassembled WGS sequence"/>
</dbReference>
<feature type="transmembrane region" description="Helical" evidence="2">
    <location>
        <begin position="218"/>
        <end position="242"/>
    </location>
</feature>
<keyword evidence="2" id="KW-1133">Transmembrane helix</keyword>
<dbReference type="SUPFAM" id="SSF53955">
    <property type="entry name" value="Lysozyme-like"/>
    <property type="match status" value="1"/>
</dbReference>
<dbReference type="InterPro" id="IPR031304">
    <property type="entry name" value="SLT_2"/>
</dbReference>
<keyword evidence="5" id="KW-1185">Reference proteome</keyword>
<keyword evidence="4" id="KW-0449">Lipoprotein</keyword>
<proteinExistence type="predicted"/>
<dbReference type="PANTHER" id="PTHR30163">
    <property type="entry name" value="MEMBRANE-BOUND LYTIC MUREIN TRANSGLYCOSYLASE B"/>
    <property type="match status" value="1"/>
</dbReference>
<reference evidence="4 5" key="1">
    <citation type="submission" date="2014-03" db="EMBL/GenBank/DDBJ databases">
        <title>Genomics of Bifidobacteria.</title>
        <authorList>
            <person name="Ventura M."/>
            <person name="Milani C."/>
            <person name="Lugli G.A."/>
        </authorList>
    </citation>
    <scope>NUCLEOTIDE SEQUENCE [LARGE SCALE GENOMIC DNA]</scope>
    <source>
        <strain evidence="4 5">LMG 11597</strain>
    </source>
</reference>
<organism evidence="4 5">
    <name type="scientific">Bifidobacterium subtile</name>
    <dbReference type="NCBI Taxonomy" id="77635"/>
    <lineage>
        <taxon>Bacteria</taxon>
        <taxon>Bacillati</taxon>
        <taxon>Actinomycetota</taxon>
        <taxon>Actinomycetes</taxon>
        <taxon>Bifidobacteriales</taxon>
        <taxon>Bifidobacteriaceae</taxon>
        <taxon>Bifidobacterium</taxon>
    </lineage>
</organism>
<evidence type="ECO:0000313" key="4">
    <source>
        <dbReference type="EMBL" id="KFI98865.1"/>
    </source>
</evidence>
<gene>
    <name evidence="4" type="ORF">BISU_2067</name>
</gene>
<dbReference type="EMBL" id="JGZR01000016">
    <property type="protein sequence ID" value="KFI98865.1"/>
    <property type="molecule type" value="Genomic_DNA"/>
</dbReference>
<evidence type="ECO:0000256" key="2">
    <source>
        <dbReference type="SAM" id="Phobius"/>
    </source>
</evidence>
<dbReference type="GO" id="GO:0008933">
    <property type="term" value="F:peptidoglycan lytic transglycosylase activity"/>
    <property type="evidence" value="ECO:0007669"/>
    <property type="project" value="TreeGrafter"/>
</dbReference>
<evidence type="ECO:0000259" key="3">
    <source>
        <dbReference type="Pfam" id="PF13406"/>
    </source>
</evidence>
<keyword evidence="2" id="KW-0472">Membrane</keyword>
<dbReference type="PANTHER" id="PTHR30163:SF8">
    <property type="entry name" value="LYTIC MUREIN TRANSGLYCOSYLASE"/>
    <property type="match status" value="1"/>
</dbReference>
<dbReference type="STRING" id="77635.BISU_2067"/>
<dbReference type="RefSeq" id="WP_024463904.1">
    <property type="nucleotide sequence ID" value="NZ_CP062939.1"/>
</dbReference>
<protein>
    <submittedName>
        <fullName evidence="4">Putative lipoprotein LpqU</fullName>
    </submittedName>
</protein>
<dbReference type="Gene3D" id="1.10.530.10">
    <property type="match status" value="1"/>
</dbReference>